<feature type="signal peptide" evidence="12">
    <location>
        <begin position="1"/>
        <end position="37"/>
    </location>
</feature>
<evidence type="ECO:0000256" key="11">
    <source>
        <dbReference type="RuleBase" id="RU003357"/>
    </source>
</evidence>
<keyword evidence="12" id="KW-0732">Signal</keyword>
<evidence type="ECO:0000256" key="5">
    <source>
        <dbReference type="ARBA" id="ARBA00022692"/>
    </source>
</evidence>
<feature type="domain" description="TonB-dependent receptor plug" evidence="14">
    <location>
        <begin position="79"/>
        <end position="176"/>
    </location>
</feature>
<evidence type="ECO:0000313" key="15">
    <source>
        <dbReference type="EMBL" id="ENO95533.1"/>
    </source>
</evidence>
<dbReference type="PANTHER" id="PTHR32552">
    <property type="entry name" value="FERRICHROME IRON RECEPTOR-RELATED"/>
    <property type="match status" value="1"/>
</dbReference>
<dbReference type="InterPro" id="IPR010105">
    <property type="entry name" value="TonB_sidphr_rcpt"/>
</dbReference>
<dbReference type="InterPro" id="IPR012910">
    <property type="entry name" value="Plug_dom"/>
</dbReference>
<organism evidence="15 16">
    <name type="scientific">Thauera phenylacetica B4P</name>
    <dbReference type="NCBI Taxonomy" id="1234382"/>
    <lineage>
        <taxon>Bacteria</taxon>
        <taxon>Pseudomonadati</taxon>
        <taxon>Pseudomonadota</taxon>
        <taxon>Betaproteobacteria</taxon>
        <taxon>Rhodocyclales</taxon>
        <taxon>Zoogloeaceae</taxon>
        <taxon>Thauera</taxon>
    </lineage>
</organism>
<gene>
    <name evidence="15" type="ORF">C667_18512</name>
</gene>
<keyword evidence="8 15" id="KW-0675">Receptor</keyword>
<dbReference type="RefSeq" id="WP_004374157.1">
    <property type="nucleotide sequence ID" value="NZ_AMXF01000205.1"/>
</dbReference>
<dbReference type="Proteomes" id="UP000013047">
    <property type="component" value="Unassembled WGS sequence"/>
</dbReference>
<dbReference type="GO" id="GO:0038023">
    <property type="term" value="F:signaling receptor activity"/>
    <property type="evidence" value="ECO:0007669"/>
    <property type="project" value="InterPro"/>
</dbReference>
<keyword evidence="6 11" id="KW-0798">TonB box</keyword>
<protein>
    <submittedName>
        <fullName evidence="15">TonB-dependent siderophore receptor</fullName>
    </submittedName>
</protein>
<keyword evidence="16" id="KW-1185">Reference proteome</keyword>
<keyword evidence="5 10" id="KW-0812">Transmembrane</keyword>
<sequence>MKAAVRSGAARSAHAPTRPLLPLRAIMLAVLSVSAQAQSTPSSTKTLPTVTVNAAEDAAPQDGHRATTTRVGKVLQDPHDIPQAVTTVTNSLMEEQQVGSLKEALRNVSGLSFNAAEGGRSGDNMNLRGFYTFGDMYLDGIRDTAQYNRETFNLEQIDVLRGSAAMLFGRGQAGGVINQVTKTPLLGNRGRITGSVGIDDYREVTGDFNKELGDTTALRLNVMKRDEGSWRSNPADGAEPEIHREGVGLSLVTGLYTDNEFTFNHYYLKTRDNPDYGISFDPATKRPTKNFSADTFWGTNNTFDDSDTSMSSLVHQYKLSSQAEIRTQLRHASYERVYWAQAPTRTAAPSFDGSTGSPKVRQTETENLTLQSDLTARTELFGMKHELLAGVEYLKEDSSRWGLQDLDPGAGRFYRPGAFTSAPAITYEGDTLAFYAQDTIEFVPNWKLTLGARHDSLDAEYSSLNSPQLDFSETSLRTGLSWHPTEYTHYYISYSDSFSPTADLYQLSGGSFPAERSKVTELGAKWMLMEGDLALRAALYRADKEWERNTDLESSAAILTRKRRTDGLELEVAGRVTPNWEVFSGFSLMDAEILEVAPGADARLEGQRPRNTPKLTFNLWSTYALGGGWKIGGGVEAKSDRYAYVPTAANANSNFIDGKFSPNTAPGYARWDAMLAYEQKSWATRLNVKNIFDRVYYDAVYDQGGFAIPGTGRAIILTGEYKF</sequence>
<dbReference type="SUPFAM" id="SSF56935">
    <property type="entry name" value="Porins"/>
    <property type="match status" value="1"/>
</dbReference>
<evidence type="ECO:0000313" key="16">
    <source>
        <dbReference type="Proteomes" id="UP000013047"/>
    </source>
</evidence>
<proteinExistence type="inferred from homology"/>
<feature type="chain" id="PRO_5004129001" evidence="12">
    <location>
        <begin position="38"/>
        <end position="723"/>
    </location>
</feature>
<comment type="subcellular location">
    <subcellularLocation>
        <location evidence="1 10">Cell outer membrane</location>
        <topology evidence="1 10">Multi-pass membrane protein</topology>
    </subcellularLocation>
</comment>
<keyword evidence="4 10" id="KW-1134">Transmembrane beta strand</keyword>
<dbReference type="OrthoDB" id="9790771at2"/>
<keyword evidence="7 10" id="KW-0472">Membrane</keyword>
<dbReference type="GO" id="GO:0009279">
    <property type="term" value="C:cell outer membrane"/>
    <property type="evidence" value="ECO:0007669"/>
    <property type="project" value="UniProtKB-SubCell"/>
</dbReference>
<evidence type="ECO:0000256" key="3">
    <source>
        <dbReference type="ARBA" id="ARBA00022448"/>
    </source>
</evidence>
<name>N6ZMJ4_9RHOO</name>
<dbReference type="AlphaFoldDB" id="N6ZMJ4"/>
<dbReference type="Gene3D" id="2.40.170.20">
    <property type="entry name" value="TonB-dependent receptor, beta-barrel domain"/>
    <property type="match status" value="1"/>
</dbReference>
<dbReference type="PROSITE" id="PS52016">
    <property type="entry name" value="TONB_DEPENDENT_REC_3"/>
    <property type="match status" value="1"/>
</dbReference>
<evidence type="ECO:0000256" key="9">
    <source>
        <dbReference type="ARBA" id="ARBA00023237"/>
    </source>
</evidence>
<dbReference type="PANTHER" id="PTHR32552:SF83">
    <property type="entry name" value="BLR3904 PROTEIN"/>
    <property type="match status" value="1"/>
</dbReference>
<dbReference type="NCBIfam" id="TIGR01783">
    <property type="entry name" value="TonB-siderophor"/>
    <property type="match status" value="1"/>
</dbReference>
<comment type="similarity">
    <text evidence="2 10 11">Belongs to the TonB-dependent receptor family.</text>
</comment>
<dbReference type="GO" id="GO:0015891">
    <property type="term" value="P:siderophore transport"/>
    <property type="evidence" value="ECO:0007669"/>
    <property type="project" value="InterPro"/>
</dbReference>
<dbReference type="InterPro" id="IPR036942">
    <property type="entry name" value="Beta-barrel_TonB_sf"/>
</dbReference>
<evidence type="ECO:0000259" key="13">
    <source>
        <dbReference type="Pfam" id="PF00593"/>
    </source>
</evidence>
<dbReference type="EMBL" id="AMXF01000205">
    <property type="protein sequence ID" value="ENO95533.1"/>
    <property type="molecule type" value="Genomic_DNA"/>
</dbReference>
<dbReference type="InterPro" id="IPR037066">
    <property type="entry name" value="Plug_dom_sf"/>
</dbReference>
<evidence type="ECO:0000256" key="7">
    <source>
        <dbReference type="ARBA" id="ARBA00023136"/>
    </source>
</evidence>
<dbReference type="GO" id="GO:0015344">
    <property type="term" value="F:siderophore uptake transmembrane transporter activity"/>
    <property type="evidence" value="ECO:0007669"/>
    <property type="project" value="TreeGrafter"/>
</dbReference>
<keyword evidence="3 10" id="KW-0813">Transport</keyword>
<dbReference type="Pfam" id="PF07715">
    <property type="entry name" value="Plug"/>
    <property type="match status" value="1"/>
</dbReference>
<evidence type="ECO:0000256" key="12">
    <source>
        <dbReference type="SAM" id="SignalP"/>
    </source>
</evidence>
<evidence type="ECO:0000259" key="14">
    <source>
        <dbReference type="Pfam" id="PF07715"/>
    </source>
</evidence>
<accession>N6ZMJ4</accession>
<evidence type="ECO:0000256" key="6">
    <source>
        <dbReference type="ARBA" id="ARBA00023077"/>
    </source>
</evidence>
<dbReference type="InterPro" id="IPR039426">
    <property type="entry name" value="TonB-dep_rcpt-like"/>
</dbReference>
<evidence type="ECO:0000256" key="4">
    <source>
        <dbReference type="ARBA" id="ARBA00022452"/>
    </source>
</evidence>
<dbReference type="Gene3D" id="2.170.130.10">
    <property type="entry name" value="TonB-dependent receptor, plug domain"/>
    <property type="match status" value="1"/>
</dbReference>
<keyword evidence="9 10" id="KW-0998">Cell outer membrane</keyword>
<dbReference type="CDD" id="cd01347">
    <property type="entry name" value="ligand_gated_channel"/>
    <property type="match status" value="1"/>
</dbReference>
<reference evidence="15 16" key="1">
    <citation type="submission" date="2012-09" db="EMBL/GenBank/DDBJ databases">
        <title>Draft Genome Sequences of 6 Strains from Genus Thauera.</title>
        <authorList>
            <person name="Liu B."/>
            <person name="Shapleigh J.P."/>
            <person name="Frostegard A.H."/>
        </authorList>
    </citation>
    <scope>NUCLEOTIDE SEQUENCE [LARGE SCALE GENOMIC DNA]</scope>
    <source>
        <strain evidence="15 16">B4P</strain>
    </source>
</reference>
<dbReference type="Pfam" id="PF00593">
    <property type="entry name" value="TonB_dep_Rec_b-barrel"/>
    <property type="match status" value="1"/>
</dbReference>
<evidence type="ECO:0000256" key="2">
    <source>
        <dbReference type="ARBA" id="ARBA00009810"/>
    </source>
</evidence>
<evidence type="ECO:0000256" key="1">
    <source>
        <dbReference type="ARBA" id="ARBA00004571"/>
    </source>
</evidence>
<evidence type="ECO:0000256" key="8">
    <source>
        <dbReference type="ARBA" id="ARBA00023170"/>
    </source>
</evidence>
<feature type="domain" description="TonB-dependent receptor-like beta-barrel" evidence="13">
    <location>
        <begin position="254"/>
        <end position="691"/>
    </location>
</feature>
<dbReference type="InterPro" id="IPR000531">
    <property type="entry name" value="Beta-barrel_TonB"/>
</dbReference>
<evidence type="ECO:0000256" key="10">
    <source>
        <dbReference type="PROSITE-ProRule" id="PRU01360"/>
    </source>
</evidence>
<comment type="caution">
    <text evidence="15">The sequence shown here is derived from an EMBL/GenBank/DDBJ whole genome shotgun (WGS) entry which is preliminary data.</text>
</comment>